<name>A0ABD1XI69_9MARC</name>
<keyword evidence="2" id="KW-1185">Reference proteome</keyword>
<protein>
    <submittedName>
        <fullName evidence="1">Uncharacterized protein</fullName>
    </submittedName>
</protein>
<proteinExistence type="predicted"/>
<gene>
    <name evidence="1" type="ORF">R1flu_027235</name>
</gene>
<accession>A0ABD1XI69</accession>
<comment type="caution">
    <text evidence="1">The sequence shown here is derived from an EMBL/GenBank/DDBJ whole genome shotgun (WGS) entry which is preliminary data.</text>
</comment>
<reference evidence="1 2" key="1">
    <citation type="submission" date="2024-09" db="EMBL/GenBank/DDBJ databases">
        <title>Chromosome-scale assembly of Riccia fluitans.</title>
        <authorList>
            <person name="Paukszto L."/>
            <person name="Sawicki J."/>
            <person name="Karawczyk K."/>
            <person name="Piernik-Szablinska J."/>
            <person name="Szczecinska M."/>
            <person name="Mazdziarz M."/>
        </authorList>
    </citation>
    <scope>NUCLEOTIDE SEQUENCE [LARGE SCALE GENOMIC DNA]</scope>
    <source>
        <strain evidence="1">Rf_01</strain>
        <tissue evidence="1">Aerial parts of the thallus</tissue>
    </source>
</reference>
<evidence type="ECO:0000313" key="1">
    <source>
        <dbReference type="EMBL" id="KAL2608662.1"/>
    </source>
</evidence>
<organism evidence="1 2">
    <name type="scientific">Riccia fluitans</name>
    <dbReference type="NCBI Taxonomy" id="41844"/>
    <lineage>
        <taxon>Eukaryota</taxon>
        <taxon>Viridiplantae</taxon>
        <taxon>Streptophyta</taxon>
        <taxon>Embryophyta</taxon>
        <taxon>Marchantiophyta</taxon>
        <taxon>Marchantiopsida</taxon>
        <taxon>Marchantiidae</taxon>
        <taxon>Marchantiales</taxon>
        <taxon>Ricciaceae</taxon>
        <taxon>Riccia</taxon>
    </lineage>
</organism>
<dbReference type="EMBL" id="JBHFFA010000008">
    <property type="protein sequence ID" value="KAL2608662.1"/>
    <property type="molecule type" value="Genomic_DNA"/>
</dbReference>
<sequence>MNTVYASLYHDLRGANQFWGVFLSPKVSLRSFAEFFNKAPAPPSATELETDHIHTVLINTGFMATDDILLLDLKNFVY</sequence>
<dbReference type="AlphaFoldDB" id="A0ABD1XI69"/>
<dbReference type="Proteomes" id="UP001605036">
    <property type="component" value="Unassembled WGS sequence"/>
</dbReference>
<evidence type="ECO:0000313" key="2">
    <source>
        <dbReference type="Proteomes" id="UP001605036"/>
    </source>
</evidence>